<dbReference type="SUPFAM" id="SSF55729">
    <property type="entry name" value="Acyl-CoA N-acyltransferases (Nat)"/>
    <property type="match status" value="1"/>
</dbReference>
<keyword evidence="3" id="KW-0689">Ribosomal protein</keyword>
<dbReference type="EMBL" id="JYFN01000046">
    <property type="protein sequence ID" value="KJE20992.1"/>
    <property type="molecule type" value="Genomic_DNA"/>
</dbReference>
<protein>
    <submittedName>
        <fullName evidence="3">Acetyltransferase, ribosomal protein N-acetylase</fullName>
    </submittedName>
</protein>
<keyword evidence="4" id="KW-1185">Reference proteome</keyword>
<keyword evidence="3" id="KW-0687">Ribonucleoprotein</keyword>
<accession>A0A0D8BC77</accession>
<reference evidence="3 4" key="2">
    <citation type="journal article" date="2016" name="Genome Announc.">
        <title>Permanent Draft Genome Sequences for Two Variants of Frankia sp. Strain CpI1, the First Frankia Strain Isolated from Root Nodules of Comptonia peregrina.</title>
        <authorList>
            <person name="Oshone R."/>
            <person name="Hurst S.G.IV."/>
            <person name="Abebe-Akele F."/>
            <person name="Simpson S."/>
            <person name="Morris K."/>
            <person name="Thomas W.K."/>
            <person name="Tisa L.S."/>
        </authorList>
    </citation>
    <scope>NUCLEOTIDE SEQUENCE [LARGE SCALE GENOMIC DNA]</scope>
    <source>
        <strain evidence="4">CpI1-S</strain>
    </source>
</reference>
<feature type="region of interest" description="Disordered" evidence="1">
    <location>
        <begin position="108"/>
        <end position="161"/>
    </location>
</feature>
<keyword evidence="3" id="KW-0808">Transferase</keyword>
<gene>
    <name evidence="3" type="ORF">FF36_04673</name>
</gene>
<dbReference type="OrthoDB" id="3212229at2"/>
<reference evidence="4" key="1">
    <citation type="submission" date="2015-02" db="EMBL/GenBank/DDBJ databases">
        <title>Draft Genome of Frankia sp. CpI1-S.</title>
        <authorList>
            <person name="Oshone R.T."/>
            <person name="Ngom M."/>
            <person name="Ghodhbane-Gtari F."/>
            <person name="Gtari M."/>
            <person name="Morris K."/>
            <person name="Thomas K."/>
            <person name="Sen A."/>
            <person name="Tisa L.S."/>
        </authorList>
    </citation>
    <scope>NUCLEOTIDE SEQUENCE [LARGE SCALE GENOMIC DNA]</scope>
    <source>
        <strain evidence="4">CpI1-S</strain>
    </source>
</reference>
<dbReference type="Gene3D" id="1.10.1200.10">
    <property type="entry name" value="ACP-like"/>
    <property type="match status" value="1"/>
</dbReference>
<evidence type="ECO:0000259" key="2">
    <source>
        <dbReference type="PROSITE" id="PS50075"/>
    </source>
</evidence>
<dbReference type="GO" id="GO:0005840">
    <property type="term" value="C:ribosome"/>
    <property type="evidence" value="ECO:0007669"/>
    <property type="project" value="UniProtKB-KW"/>
</dbReference>
<dbReference type="RefSeq" id="WP_044887193.1">
    <property type="nucleotide sequence ID" value="NZ_JYFN01000046.1"/>
</dbReference>
<dbReference type="InterPro" id="IPR036736">
    <property type="entry name" value="ACP-like_sf"/>
</dbReference>
<dbReference type="Gene3D" id="3.40.630.30">
    <property type="match status" value="1"/>
</dbReference>
<organism evidence="3 4">
    <name type="scientific">Frankia torreyi</name>
    <dbReference type="NCBI Taxonomy" id="1856"/>
    <lineage>
        <taxon>Bacteria</taxon>
        <taxon>Bacillati</taxon>
        <taxon>Actinomycetota</taxon>
        <taxon>Actinomycetes</taxon>
        <taxon>Frankiales</taxon>
        <taxon>Frankiaceae</taxon>
        <taxon>Frankia</taxon>
    </lineage>
</organism>
<dbReference type="SUPFAM" id="SSF47336">
    <property type="entry name" value="ACP-like"/>
    <property type="match status" value="1"/>
</dbReference>
<dbReference type="GO" id="GO:0016740">
    <property type="term" value="F:transferase activity"/>
    <property type="evidence" value="ECO:0007669"/>
    <property type="project" value="UniProtKB-KW"/>
</dbReference>
<proteinExistence type="predicted"/>
<dbReference type="InterPro" id="IPR016181">
    <property type="entry name" value="Acyl_CoA_acyltransferase"/>
</dbReference>
<dbReference type="PATRIC" id="fig|1502723.3.peg.4632"/>
<evidence type="ECO:0000313" key="4">
    <source>
        <dbReference type="Proteomes" id="UP000032545"/>
    </source>
</evidence>
<comment type="caution">
    <text evidence="3">The sequence shown here is derived from an EMBL/GenBank/DDBJ whole genome shotgun (WGS) entry which is preliminary data.</text>
</comment>
<dbReference type="AlphaFoldDB" id="A0A0D8BC77"/>
<sequence>MLAEKDFAAFVARHAGVDAEQADSGARLGADLGLDSFALLELHAAISGLGVDLSERAWLRIGTVGELYDQCLAGSHRPEPVTPETQPPFPDMLAPSTASRIRFPNGPFTVQSPDTGSGAPNGGEVTDPAGLRIDQRVPPPTAAMQGGRGLADPTPPRPPQRSGRYFRLAPLLPASTPFLYELAISPETGFRWRYRGSVPSYAQFEQELWQGMLSQFLVESVETGEPVGNVICYNPDFALGHAYVGAAVSGRYTGSGIAIEPVRLFIRYVFDVWPFRKLYFELPEFNLPQFASALGNGLRTEGRLVDHEYYQGRYWDRLILAVYRDRAGSR</sequence>
<dbReference type="Proteomes" id="UP000032545">
    <property type="component" value="Unassembled WGS sequence"/>
</dbReference>
<dbReference type="InterPro" id="IPR009081">
    <property type="entry name" value="PP-bd_ACP"/>
</dbReference>
<dbReference type="PROSITE" id="PS50075">
    <property type="entry name" value="CARRIER"/>
    <property type="match status" value="1"/>
</dbReference>
<evidence type="ECO:0000313" key="3">
    <source>
        <dbReference type="EMBL" id="KJE20992.1"/>
    </source>
</evidence>
<feature type="domain" description="Carrier" evidence="2">
    <location>
        <begin position="1"/>
        <end position="75"/>
    </location>
</feature>
<evidence type="ECO:0000256" key="1">
    <source>
        <dbReference type="SAM" id="MobiDB-lite"/>
    </source>
</evidence>
<name>A0A0D8BC77_9ACTN</name>